<feature type="domain" description="Flagellar motor switch protein FliG middle" evidence="11">
    <location>
        <begin position="133"/>
        <end position="204"/>
    </location>
</feature>
<dbReference type="Pfam" id="PF14841">
    <property type="entry name" value="FliG_M"/>
    <property type="match status" value="1"/>
</dbReference>
<keyword evidence="5" id="KW-1003">Cell membrane</keyword>
<evidence type="ECO:0000256" key="9">
    <source>
        <dbReference type="ARBA" id="ARBA00023143"/>
    </source>
</evidence>
<accession>A0ABS4F1C0</accession>
<evidence type="ECO:0000259" key="11">
    <source>
        <dbReference type="Pfam" id="PF14841"/>
    </source>
</evidence>
<dbReference type="Proteomes" id="UP000783390">
    <property type="component" value="Unassembled WGS sequence"/>
</dbReference>
<dbReference type="PANTHER" id="PTHR30534">
    <property type="entry name" value="FLAGELLAR MOTOR SWITCH PROTEIN FLIG"/>
    <property type="match status" value="1"/>
</dbReference>
<evidence type="ECO:0000313" key="13">
    <source>
        <dbReference type="EMBL" id="MBP1890053.1"/>
    </source>
</evidence>
<dbReference type="SUPFAM" id="SSF48029">
    <property type="entry name" value="FliG"/>
    <property type="match status" value="2"/>
</dbReference>
<evidence type="ECO:0000256" key="7">
    <source>
        <dbReference type="ARBA" id="ARBA00022779"/>
    </source>
</evidence>
<evidence type="ECO:0000256" key="3">
    <source>
        <dbReference type="ARBA" id="ARBA00010299"/>
    </source>
</evidence>
<comment type="caution">
    <text evidence="13">The sequence shown here is derived from an EMBL/GenBank/DDBJ whole genome shotgun (WGS) entry which is preliminary data.</text>
</comment>
<sequence>MYKNEEKNQKPYDFKSLSLENISGPKKAAVLLMTLGADISSNILKKLSDKQIQKIGVEIANINNVTAEERKMILKEFLNERKSKNFSIEGGIEYANSLLRGAFDENKANKLMEGIKYDAYNKVFTTARKSDAKTIKACLIGESPQTIAIILAYIQPEKSAEILSGLDENLQREVALKLGTISKISPIVIRAVDNVLTKKLNSKKNGNVDESTGVDNLLNILPKVDGKTEKNIINYLENENNTLANEIKAHMFTFEDIVNLDKISVQKVLKYVNVKDLSIALKDANDRIINIILENQSTRAAEELKEEIELLGKVKVSQVDDAKRKIVNIVRKLEKDGVISSRKGEEETLV</sequence>
<dbReference type="NCBIfam" id="TIGR00207">
    <property type="entry name" value="fliG"/>
    <property type="match status" value="1"/>
</dbReference>
<evidence type="ECO:0000256" key="6">
    <source>
        <dbReference type="ARBA" id="ARBA00022500"/>
    </source>
</evidence>
<name>A0ABS4F1C0_9CLOT</name>
<comment type="similarity">
    <text evidence="3">Belongs to the FliG family.</text>
</comment>
<dbReference type="InterPro" id="IPR011002">
    <property type="entry name" value="FliG_a-hlx"/>
</dbReference>
<dbReference type="PRINTS" id="PR00954">
    <property type="entry name" value="FLGMOTORFLIG"/>
</dbReference>
<evidence type="ECO:0000256" key="4">
    <source>
        <dbReference type="ARBA" id="ARBA00021870"/>
    </source>
</evidence>
<evidence type="ECO:0000259" key="10">
    <source>
        <dbReference type="Pfam" id="PF01706"/>
    </source>
</evidence>
<evidence type="ECO:0000256" key="8">
    <source>
        <dbReference type="ARBA" id="ARBA00023136"/>
    </source>
</evidence>
<dbReference type="RefSeq" id="WP_327786706.1">
    <property type="nucleotide sequence ID" value="NZ_JAGGJZ010000004.1"/>
</dbReference>
<keyword evidence="7" id="KW-0283">Flagellar rotation</keyword>
<comment type="subcellular location">
    <subcellularLocation>
        <location evidence="1">Bacterial flagellum basal body</location>
    </subcellularLocation>
    <subcellularLocation>
        <location evidence="2">Cell membrane</location>
        <topology evidence="2">Peripheral membrane protein</topology>
        <orientation evidence="2">Cytoplasmic side</orientation>
    </subcellularLocation>
</comment>
<feature type="domain" description="Flagellar motor switch protein FliG N-terminal" evidence="12">
    <location>
        <begin position="22"/>
        <end position="120"/>
    </location>
</feature>
<dbReference type="InterPro" id="IPR023087">
    <property type="entry name" value="Flg_Motor_Flig_C"/>
</dbReference>
<keyword evidence="14" id="KW-1185">Reference proteome</keyword>
<keyword evidence="8" id="KW-0472">Membrane</keyword>
<dbReference type="InterPro" id="IPR032779">
    <property type="entry name" value="FliG_M"/>
</dbReference>
<evidence type="ECO:0000256" key="2">
    <source>
        <dbReference type="ARBA" id="ARBA00004413"/>
    </source>
</evidence>
<keyword evidence="6" id="KW-0145">Chemotaxis</keyword>
<gene>
    <name evidence="13" type="ORF">J2Z53_001637</name>
</gene>
<keyword evidence="9" id="KW-0975">Bacterial flagellum</keyword>
<evidence type="ECO:0000313" key="14">
    <source>
        <dbReference type="Proteomes" id="UP000783390"/>
    </source>
</evidence>
<keyword evidence="13" id="KW-0966">Cell projection</keyword>
<feature type="domain" description="Flagellar motor switch protein FliG C-terminal" evidence="10">
    <location>
        <begin position="236"/>
        <end position="339"/>
    </location>
</feature>
<organism evidence="13 14">
    <name type="scientific">Clostridium moniliforme</name>
    <dbReference type="NCBI Taxonomy" id="39489"/>
    <lineage>
        <taxon>Bacteria</taxon>
        <taxon>Bacillati</taxon>
        <taxon>Bacillota</taxon>
        <taxon>Clostridia</taxon>
        <taxon>Eubacteriales</taxon>
        <taxon>Clostridiaceae</taxon>
        <taxon>Clostridium</taxon>
    </lineage>
</organism>
<evidence type="ECO:0000259" key="12">
    <source>
        <dbReference type="Pfam" id="PF14842"/>
    </source>
</evidence>
<evidence type="ECO:0000256" key="1">
    <source>
        <dbReference type="ARBA" id="ARBA00004117"/>
    </source>
</evidence>
<dbReference type="InterPro" id="IPR028263">
    <property type="entry name" value="FliG_N"/>
</dbReference>
<reference evidence="13 14" key="1">
    <citation type="submission" date="2021-03" db="EMBL/GenBank/DDBJ databases">
        <title>Genomic Encyclopedia of Type Strains, Phase IV (KMG-IV): sequencing the most valuable type-strain genomes for metagenomic binning, comparative biology and taxonomic classification.</title>
        <authorList>
            <person name="Goeker M."/>
        </authorList>
    </citation>
    <scope>NUCLEOTIDE SEQUENCE [LARGE SCALE GENOMIC DNA]</scope>
    <source>
        <strain evidence="13 14">DSM 3984</strain>
    </source>
</reference>
<dbReference type="Gene3D" id="1.10.220.30">
    <property type="match status" value="3"/>
</dbReference>
<dbReference type="Pfam" id="PF14842">
    <property type="entry name" value="FliG_N"/>
    <property type="match status" value="1"/>
</dbReference>
<dbReference type="Pfam" id="PF01706">
    <property type="entry name" value="FliG_C"/>
    <property type="match status" value="1"/>
</dbReference>
<keyword evidence="13" id="KW-0969">Cilium</keyword>
<dbReference type="PANTHER" id="PTHR30534:SF0">
    <property type="entry name" value="FLAGELLAR MOTOR SWITCH PROTEIN FLIG"/>
    <property type="match status" value="1"/>
</dbReference>
<proteinExistence type="inferred from homology"/>
<dbReference type="InterPro" id="IPR000090">
    <property type="entry name" value="Flg_Motor_Flig"/>
</dbReference>
<protein>
    <recommendedName>
        <fullName evidence="4">Flagellar motor switch protein FliG</fullName>
    </recommendedName>
</protein>
<dbReference type="EMBL" id="JAGGJZ010000004">
    <property type="protein sequence ID" value="MBP1890053.1"/>
    <property type="molecule type" value="Genomic_DNA"/>
</dbReference>
<keyword evidence="13" id="KW-0282">Flagellum</keyword>
<evidence type="ECO:0000256" key="5">
    <source>
        <dbReference type="ARBA" id="ARBA00022475"/>
    </source>
</evidence>